<comment type="subcellular location">
    <subcellularLocation>
        <location evidence="1">Cytoplasm</location>
    </subcellularLocation>
</comment>
<evidence type="ECO:0000313" key="8">
    <source>
        <dbReference type="EMBL" id="MDT2402184.1"/>
    </source>
</evidence>
<dbReference type="EMBL" id="JARPWY010000053">
    <property type="protein sequence ID" value="MDT2515761.1"/>
    <property type="molecule type" value="Genomic_DNA"/>
</dbReference>
<dbReference type="InterPro" id="IPR050890">
    <property type="entry name" value="PTS_EIIA_component"/>
</dbReference>
<dbReference type="Proteomes" id="UP001264335">
    <property type="component" value="Unassembled WGS sequence"/>
</dbReference>
<sequence>MLFFKMKNILKSVANGRVLPLEAVQDEVFSSKMMGEGFAIAQHDGHVYAPIEGIVESIFPTLHAITIECKSGEKLLIHMGLDTVELKGLPFSVKVTKGQKVKAGTLLASMDLHQIEKSGKDDTIIVVFPDMTKGQLLIENQIVTIQDGLFKF</sequence>
<protein>
    <submittedName>
        <fullName evidence="8">PTS glucose transporter subunit IIA</fullName>
    </submittedName>
</protein>
<dbReference type="AlphaFoldDB" id="A0A2N8PX14"/>
<keyword evidence="2" id="KW-0813">Transport</keyword>
<dbReference type="InterPro" id="IPR011055">
    <property type="entry name" value="Dup_hybrid_motif"/>
</dbReference>
<dbReference type="NCBIfam" id="TIGR00830">
    <property type="entry name" value="PTBA"/>
    <property type="match status" value="1"/>
</dbReference>
<dbReference type="RefSeq" id="WP_016181886.1">
    <property type="nucleotide sequence ID" value="NZ_CAAKOC010000269.1"/>
</dbReference>
<dbReference type="GO" id="GO:0005737">
    <property type="term" value="C:cytoplasm"/>
    <property type="evidence" value="ECO:0007669"/>
    <property type="project" value="UniProtKB-SubCell"/>
</dbReference>
<dbReference type="GO" id="GO:0009401">
    <property type="term" value="P:phosphoenolpyruvate-dependent sugar phosphotransferase system"/>
    <property type="evidence" value="ECO:0007669"/>
    <property type="project" value="UniProtKB-KW"/>
</dbReference>
<organism evidence="8 10">
    <name type="scientific">Enterococcus avium</name>
    <name type="common">Streptococcus avium</name>
    <dbReference type="NCBI Taxonomy" id="33945"/>
    <lineage>
        <taxon>Bacteria</taxon>
        <taxon>Bacillati</taxon>
        <taxon>Bacillota</taxon>
        <taxon>Bacilli</taxon>
        <taxon>Lactobacillales</taxon>
        <taxon>Enterococcaceae</taxon>
        <taxon>Enterococcus</taxon>
    </lineage>
</organism>
<name>A0A2N8PX14_ENTAV</name>
<dbReference type="PROSITE" id="PS00371">
    <property type="entry name" value="PTS_EIIA_TYPE_1_HIS"/>
    <property type="match status" value="1"/>
</dbReference>
<dbReference type="EMBL" id="JARPWH010000018">
    <property type="protein sequence ID" value="MDT2402184.1"/>
    <property type="molecule type" value="Genomic_DNA"/>
</dbReference>
<evidence type="ECO:0000256" key="4">
    <source>
        <dbReference type="ARBA" id="ARBA00022679"/>
    </source>
</evidence>
<evidence type="ECO:0000256" key="3">
    <source>
        <dbReference type="ARBA" id="ARBA00022597"/>
    </source>
</evidence>
<gene>
    <name evidence="8" type="ORF">P7D43_07360</name>
    <name evidence="9" type="ORF">P7D79_16165</name>
</gene>
<evidence type="ECO:0000313" key="9">
    <source>
        <dbReference type="EMBL" id="MDT2515761.1"/>
    </source>
</evidence>
<dbReference type="GO" id="GO:0016301">
    <property type="term" value="F:kinase activity"/>
    <property type="evidence" value="ECO:0007669"/>
    <property type="project" value="UniProtKB-KW"/>
</dbReference>
<dbReference type="Pfam" id="PF00358">
    <property type="entry name" value="PTS_EIIA_1"/>
    <property type="match status" value="1"/>
</dbReference>
<keyword evidence="6" id="KW-0418">Kinase</keyword>
<evidence type="ECO:0000256" key="1">
    <source>
        <dbReference type="ARBA" id="ARBA00004496"/>
    </source>
</evidence>
<evidence type="ECO:0000256" key="6">
    <source>
        <dbReference type="ARBA" id="ARBA00022777"/>
    </source>
</evidence>
<dbReference type="PANTHER" id="PTHR45008:SF1">
    <property type="entry name" value="PTS SYSTEM GLUCOSE-SPECIFIC EIIA COMPONENT"/>
    <property type="match status" value="1"/>
</dbReference>
<keyword evidence="4" id="KW-0808">Transferase</keyword>
<dbReference type="InterPro" id="IPR001127">
    <property type="entry name" value="PTS_EIIA_1_perm"/>
</dbReference>
<evidence type="ECO:0000313" key="10">
    <source>
        <dbReference type="Proteomes" id="UP001260773"/>
    </source>
</evidence>
<evidence type="ECO:0000313" key="11">
    <source>
        <dbReference type="Proteomes" id="UP001264335"/>
    </source>
</evidence>
<accession>A0A2N8PX14</accession>
<dbReference type="PANTHER" id="PTHR45008">
    <property type="entry name" value="PTS SYSTEM GLUCOSE-SPECIFIC EIIA COMPONENT"/>
    <property type="match status" value="1"/>
</dbReference>
<evidence type="ECO:0000259" key="7">
    <source>
        <dbReference type="PROSITE" id="PS51093"/>
    </source>
</evidence>
<dbReference type="Proteomes" id="UP001260773">
    <property type="component" value="Unassembled WGS sequence"/>
</dbReference>
<reference evidence="8 11" key="1">
    <citation type="submission" date="2023-03" db="EMBL/GenBank/DDBJ databases">
        <authorList>
            <person name="Shen W."/>
            <person name="Cai J."/>
        </authorList>
    </citation>
    <scope>NUCLEOTIDE SEQUENCE</scope>
    <source>
        <strain evidence="8">P33-2</strain>
        <strain evidence="9 11">Y2</strain>
    </source>
</reference>
<dbReference type="PROSITE" id="PS51093">
    <property type="entry name" value="PTS_EIIA_TYPE_1"/>
    <property type="match status" value="1"/>
</dbReference>
<keyword evidence="3 8" id="KW-0762">Sugar transport</keyword>
<proteinExistence type="predicted"/>
<keyword evidence="5" id="KW-0598">Phosphotransferase system</keyword>
<comment type="caution">
    <text evidence="8">The sequence shown here is derived from an EMBL/GenBank/DDBJ whole genome shotgun (WGS) entry which is preliminary data.</text>
</comment>
<feature type="domain" description="PTS EIIA type-1" evidence="7">
    <location>
        <begin position="26"/>
        <end position="130"/>
    </location>
</feature>
<dbReference type="Gene3D" id="2.70.70.10">
    <property type="entry name" value="Glucose Permease (Domain IIA)"/>
    <property type="match status" value="1"/>
</dbReference>
<dbReference type="SUPFAM" id="SSF51261">
    <property type="entry name" value="Duplicated hybrid motif"/>
    <property type="match status" value="1"/>
</dbReference>
<evidence type="ECO:0000256" key="2">
    <source>
        <dbReference type="ARBA" id="ARBA00022448"/>
    </source>
</evidence>
<evidence type="ECO:0000256" key="5">
    <source>
        <dbReference type="ARBA" id="ARBA00022683"/>
    </source>
</evidence>